<dbReference type="EMBL" id="JAEHNZ010000001">
    <property type="protein sequence ID" value="MBK0395711.1"/>
    <property type="molecule type" value="Genomic_DNA"/>
</dbReference>
<protein>
    <recommendedName>
        <fullName evidence="3">O-succinylhomoserine sulfhydrylase</fullName>
        <shortName evidence="3">OSH sulfhydrylase</shortName>
        <shortName evidence="3">OSHS sulfhydrylase</shortName>
        <ecNumber evidence="3">2.5.1.-</ecNumber>
    </recommendedName>
</protein>
<dbReference type="Pfam" id="PF01053">
    <property type="entry name" value="Cys_Met_Meta_PP"/>
    <property type="match status" value="1"/>
</dbReference>
<accession>A0ABS1BR08</accession>
<comment type="caution">
    <text evidence="5">The sequence shown here is derived from an EMBL/GenBank/DDBJ whole genome shotgun (WGS) entry which is preliminary data.</text>
</comment>
<dbReference type="InterPro" id="IPR006234">
    <property type="entry name" value="O-succ-hSer_sulfhydrylase"/>
</dbReference>
<dbReference type="Gene3D" id="3.40.640.10">
    <property type="entry name" value="Type I PLP-dependent aspartate aminotransferase-like (Major domain)"/>
    <property type="match status" value="1"/>
</dbReference>
<dbReference type="PIRSF" id="PIRSF001434">
    <property type="entry name" value="CGS"/>
    <property type="match status" value="1"/>
</dbReference>
<organism evidence="5 6">
    <name type="scientific">Kingella bonacorsii</name>
    <dbReference type="NCBI Taxonomy" id="2796361"/>
    <lineage>
        <taxon>Bacteria</taxon>
        <taxon>Pseudomonadati</taxon>
        <taxon>Pseudomonadota</taxon>
        <taxon>Betaproteobacteria</taxon>
        <taxon>Neisseriales</taxon>
        <taxon>Neisseriaceae</taxon>
        <taxon>Kingella</taxon>
    </lineage>
</organism>
<dbReference type="RefSeq" id="WP_200521755.1">
    <property type="nucleotide sequence ID" value="NZ_JAEHNZ010000001.1"/>
</dbReference>
<name>A0ABS1BR08_9NEIS</name>
<dbReference type="InterPro" id="IPR015422">
    <property type="entry name" value="PyrdxlP-dep_Trfase_small"/>
</dbReference>
<dbReference type="EC" id="2.5.1.-" evidence="3"/>
<dbReference type="CDD" id="cd00614">
    <property type="entry name" value="CGS_like"/>
    <property type="match status" value="1"/>
</dbReference>
<keyword evidence="3" id="KW-0808">Transferase</keyword>
<comment type="pathway">
    <text evidence="3">Amino-acid biosynthesis; L-methionine biosynthesis via de novo pathway; L-homocysteine from O-succinyl-L-homoserine: step 1/1.</text>
</comment>
<gene>
    <name evidence="3 5" type="primary">metZ</name>
    <name evidence="5" type="ORF">JDW22_03695</name>
</gene>
<dbReference type="NCBIfam" id="NF006003">
    <property type="entry name" value="PRK08133.1"/>
    <property type="match status" value="1"/>
</dbReference>
<comment type="function">
    <text evidence="3">Catalyzes the formation of L-homocysteine from O-succinyl-L-homoserine (OSHS) and hydrogen sulfide.</text>
</comment>
<dbReference type="Gene3D" id="3.90.1150.10">
    <property type="entry name" value="Aspartate Aminotransferase, domain 1"/>
    <property type="match status" value="1"/>
</dbReference>
<evidence type="ECO:0000256" key="4">
    <source>
        <dbReference type="RuleBase" id="RU362118"/>
    </source>
</evidence>
<evidence type="ECO:0000256" key="3">
    <source>
        <dbReference type="HAMAP-Rule" id="MF_02056"/>
    </source>
</evidence>
<dbReference type="HAMAP" id="MF_02056">
    <property type="entry name" value="MetZ"/>
    <property type="match status" value="1"/>
</dbReference>
<reference evidence="5 6" key="1">
    <citation type="journal article" date="2021" name="Pathogens">
        <title>Isolation and Characterization of Kingella bonacorsii sp. nov., A Novel Kingella Species Detected in a Stable Periodontitis Subject.</title>
        <authorList>
            <person name="Antezack A."/>
            <person name="Boxberger M."/>
            <person name="Rolland C."/>
            <person name="Monnet-Corti V."/>
            <person name="La Scola B."/>
        </authorList>
    </citation>
    <scope>NUCLEOTIDE SEQUENCE [LARGE SCALE GENOMIC DNA]</scope>
    <source>
        <strain evidence="5 6">Marseille-Q4569</strain>
    </source>
</reference>
<sequence>MNNAKKLHPQTLAIRGSKTQTQFKEHHQALFLTSSFMFDSAEECADVFAKRQAGYTYSRTNNPTVAAFQQRVAIMEGAEAGMATATGMSAIQAALLTFLSAGDHLISSRSLFGTTAGLIGTLPRFGIEVTLVSQTDANEWRKAIRPNTKMFFLETPSNPLGEVADIEALAQIAHEINALLVVDNCFCSPAVQQPLRLGADLSVQSGTKSIDGQGRVLGGIVCGKQDLITQIGMYVNTMGLSLSPFNAWMLLGGMETLMLRTDAAAASALKIAQWLQQQPQVGKVYYSGLPENPQAALVKKQQSTGGTVLAFEVKGDTAAAWKVIDNVNIFSKTANFGDVRSTIAHPWTTTHGRMPPEDKLAAGITEGLLRLSIGLEYTDDLIDDLAQALAA</sequence>
<keyword evidence="6" id="KW-1185">Reference proteome</keyword>
<dbReference type="InterPro" id="IPR015421">
    <property type="entry name" value="PyrdxlP-dep_Trfase_major"/>
</dbReference>
<evidence type="ECO:0000256" key="2">
    <source>
        <dbReference type="ARBA" id="ARBA00022898"/>
    </source>
</evidence>
<evidence type="ECO:0000256" key="1">
    <source>
        <dbReference type="ARBA" id="ARBA00001933"/>
    </source>
</evidence>
<keyword evidence="2 3" id="KW-0663">Pyridoxal phosphate</keyword>
<evidence type="ECO:0000313" key="5">
    <source>
        <dbReference type="EMBL" id="MBK0395711.1"/>
    </source>
</evidence>
<proteinExistence type="inferred from homology"/>
<keyword evidence="3" id="KW-0028">Amino-acid biosynthesis</keyword>
<dbReference type="InterPro" id="IPR000277">
    <property type="entry name" value="Cys/Met-Metab_PyrdxlP-dep_enz"/>
</dbReference>
<dbReference type="NCBIfam" id="TIGR01325">
    <property type="entry name" value="O_suc_HS_sulf"/>
    <property type="match status" value="1"/>
</dbReference>
<evidence type="ECO:0000313" key="6">
    <source>
        <dbReference type="Proteomes" id="UP000614058"/>
    </source>
</evidence>
<keyword evidence="3" id="KW-0486">Methionine biosynthesis</keyword>
<comment type="cofactor">
    <cofactor evidence="1 3 4">
        <name>pyridoxal 5'-phosphate</name>
        <dbReference type="ChEBI" id="CHEBI:597326"/>
    </cofactor>
</comment>
<comment type="subunit">
    <text evidence="3">Homotetramer.</text>
</comment>
<dbReference type="PANTHER" id="PTHR11808:SF80">
    <property type="entry name" value="CYSTATHIONINE GAMMA-LYASE"/>
    <property type="match status" value="1"/>
</dbReference>
<comment type="similarity">
    <text evidence="3">Belongs to the trans-sulfuration enzymes family. MetZ subfamily.</text>
</comment>
<feature type="modified residue" description="N6-(pyridoxal phosphate)lysine" evidence="3">
    <location>
        <position position="208"/>
    </location>
</feature>
<dbReference type="PANTHER" id="PTHR11808">
    <property type="entry name" value="TRANS-SULFURATION ENZYME FAMILY MEMBER"/>
    <property type="match status" value="1"/>
</dbReference>
<dbReference type="InterPro" id="IPR015424">
    <property type="entry name" value="PyrdxlP-dep_Trfase"/>
</dbReference>
<dbReference type="Proteomes" id="UP000614058">
    <property type="component" value="Unassembled WGS sequence"/>
</dbReference>
<dbReference type="SUPFAM" id="SSF53383">
    <property type="entry name" value="PLP-dependent transferases"/>
    <property type="match status" value="1"/>
</dbReference>
<comment type="catalytic activity">
    <reaction evidence="3">
        <text>O-succinyl-L-homoserine + hydrogen sulfide = L-homocysteine + succinate</text>
        <dbReference type="Rhea" id="RHEA:27826"/>
        <dbReference type="ChEBI" id="CHEBI:29919"/>
        <dbReference type="ChEBI" id="CHEBI:30031"/>
        <dbReference type="ChEBI" id="CHEBI:57661"/>
        <dbReference type="ChEBI" id="CHEBI:58199"/>
    </reaction>
</comment>